<dbReference type="Proteomes" id="UP000183442">
    <property type="component" value="Unassembled WGS sequence"/>
</dbReference>
<sequence length="412" mass="45808">MTSLYIKNVNIINPFDEEPLDERHILIKDGKIESLDKEESTLYANHIVIDGEDNYLLPGFIDSHAHIMANGFHKEDTMKNPLALHFYNAVNNMKATIDAGVTTVRDCGLADIGVKIAQKEKIFPAPRLNISVKPLTITGGHFDFYLNSGFDMELSYPGLPIGTCDGVEEILKKTREVIRARADFIKIMASGGILSPNTSPEFSQFNTKELKTIVDEAKNYNLKVVAHCHSLEAIEKSAKAGIRSIEHGTFIDKKTSHLLSKKRIYLTPTLIVHQTLIKEGFPVWDNFAEDKLKKLKEVVKIQKENIEIAYQEGVKFLMGSDCGVISHGKNLGELKQLVDVGLSPLEAIQAGTIEGARFFNQENQLGSIELGKIADMVLVKENPIDKIESLADNDNILAVVQDGKLLKNNPIF</sequence>
<dbReference type="PATRIC" id="fig|294671.3.peg.1892"/>
<reference evidence="2 4" key="1">
    <citation type="journal article" date="2016" name="Genome Announc.">
        <title>Draft Genome Sequence of the Rumen Methanogen Methanobrevibacter olleyae YLM1.</title>
        <authorList>
            <person name="Kelly W.J."/>
            <person name="Li D."/>
            <person name="Lambie S.C."/>
            <person name="Cox F."/>
            <person name="Attwood G.T."/>
            <person name="Altermann E."/>
            <person name="Leahy S.C."/>
        </authorList>
    </citation>
    <scope>NUCLEOTIDE SEQUENCE [LARGE SCALE GENOMIC DNA]</scope>
    <source>
        <strain evidence="2 4">YLM1</strain>
    </source>
</reference>
<dbReference type="PANTHER" id="PTHR43135">
    <property type="entry name" value="ALPHA-D-RIBOSE 1-METHYLPHOSPHONATE 5-TRIPHOSPHATE DIPHOSPHATASE"/>
    <property type="match status" value="1"/>
</dbReference>
<reference evidence="5" key="4">
    <citation type="submission" date="2016-10" db="EMBL/GenBank/DDBJ databases">
        <authorList>
            <person name="Varghese N."/>
        </authorList>
    </citation>
    <scope>NUCLEOTIDE SEQUENCE [LARGE SCALE GENOMIC DNA]</scope>
    <source>
        <strain evidence="5">DSM 16632</strain>
    </source>
</reference>
<dbReference type="KEGG" id="mol:YLM1_1821"/>
<dbReference type="Proteomes" id="UP000066376">
    <property type="component" value="Chromosome"/>
</dbReference>
<dbReference type="Pfam" id="PF01979">
    <property type="entry name" value="Amidohydro_1"/>
    <property type="match status" value="1"/>
</dbReference>
<evidence type="ECO:0000313" key="2">
    <source>
        <dbReference type="EMBL" id="AMK16376.1"/>
    </source>
</evidence>
<dbReference type="CDD" id="cd01299">
    <property type="entry name" value="Met_dep_hydrolase_A"/>
    <property type="match status" value="1"/>
</dbReference>
<proteinExistence type="predicted"/>
<dbReference type="GeneID" id="28490134"/>
<dbReference type="SUPFAM" id="SSF51556">
    <property type="entry name" value="Metallo-dependent hydrolases"/>
    <property type="match status" value="1"/>
</dbReference>
<dbReference type="GO" id="GO:0016810">
    <property type="term" value="F:hydrolase activity, acting on carbon-nitrogen (but not peptide) bonds"/>
    <property type="evidence" value="ECO:0007669"/>
    <property type="project" value="InterPro"/>
</dbReference>
<evidence type="ECO:0000313" key="4">
    <source>
        <dbReference type="Proteomes" id="UP000066376"/>
    </source>
</evidence>
<organism evidence="2 4">
    <name type="scientific">Methanobrevibacter olleyae</name>
    <dbReference type="NCBI Taxonomy" id="294671"/>
    <lineage>
        <taxon>Archaea</taxon>
        <taxon>Methanobacteriati</taxon>
        <taxon>Methanobacteriota</taxon>
        <taxon>Methanomada group</taxon>
        <taxon>Methanobacteria</taxon>
        <taxon>Methanobacteriales</taxon>
        <taxon>Methanobacteriaceae</taxon>
        <taxon>Methanobrevibacter</taxon>
    </lineage>
</organism>
<gene>
    <name evidence="3" type="ORF">SAMN02910297_01069</name>
    <name evidence="2" type="ORF">YLM1_1821</name>
</gene>
<feature type="domain" description="Amidohydrolase-related" evidence="1">
    <location>
        <begin position="55"/>
        <end position="405"/>
    </location>
</feature>
<dbReference type="Gene3D" id="3.20.20.140">
    <property type="entry name" value="Metal-dependent hydrolases"/>
    <property type="match status" value="1"/>
</dbReference>
<dbReference type="RefSeq" id="WP_067149218.1">
    <property type="nucleotide sequence ID" value="NZ_CP014265.1"/>
</dbReference>
<dbReference type="InterPro" id="IPR057744">
    <property type="entry name" value="OTAase-like"/>
</dbReference>
<accession>A0A126R2W4</accession>
<dbReference type="PANTHER" id="PTHR43135:SF3">
    <property type="entry name" value="ALPHA-D-RIBOSE 1-METHYLPHOSPHONATE 5-TRIPHOSPHATE DIPHOSPHATASE"/>
    <property type="match status" value="1"/>
</dbReference>
<dbReference type="STRING" id="294671.YLM1_1821"/>
<name>A0A126R2W4_METOL</name>
<evidence type="ECO:0000313" key="3">
    <source>
        <dbReference type="EMBL" id="SFL50223.1"/>
    </source>
</evidence>
<dbReference type="InterPro" id="IPR006680">
    <property type="entry name" value="Amidohydro-rel"/>
</dbReference>
<dbReference type="InterPro" id="IPR051781">
    <property type="entry name" value="Metallo-dep_Hydrolase"/>
</dbReference>
<protein>
    <submittedName>
        <fullName evidence="2">Amidohydrolase</fullName>
    </submittedName>
    <submittedName>
        <fullName evidence="3">Imidazolonepropionase</fullName>
    </submittedName>
</protein>
<dbReference type="InterPro" id="IPR011059">
    <property type="entry name" value="Metal-dep_hydrolase_composite"/>
</dbReference>
<dbReference type="Gene3D" id="2.30.40.10">
    <property type="entry name" value="Urease, subunit C, domain 1"/>
    <property type="match status" value="1"/>
</dbReference>
<dbReference type="OrthoDB" id="24954at2157"/>
<evidence type="ECO:0000259" key="1">
    <source>
        <dbReference type="Pfam" id="PF01979"/>
    </source>
</evidence>
<dbReference type="SUPFAM" id="SSF51338">
    <property type="entry name" value="Composite domain of metallo-dependent hydrolases"/>
    <property type="match status" value="1"/>
</dbReference>
<keyword evidence="2" id="KW-0378">Hydrolase</keyword>
<reference evidence="4" key="2">
    <citation type="submission" date="2016-02" db="EMBL/GenBank/DDBJ databases">
        <title>The draft genome sequence of the rumen methanogen Methanobrevibacter olleyae YLM1.</title>
        <authorList>
            <consortium name="New Zealand Agricultural Greenhouse Gas Research Centre/Pastoral Greenhouse Gas Research Consortium"/>
            <person name="Kelly W.J."/>
            <person name="Li D."/>
            <person name="Lambie S.C."/>
            <person name="Attwood G.T."/>
            <person name="Altermann E."/>
            <person name="Leahy S.C."/>
        </authorList>
    </citation>
    <scope>NUCLEOTIDE SEQUENCE [LARGE SCALE GENOMIC DNA]</scope>
    <source>
        <strain evidence="4">YLM1</strain>
    </source>
</reference>
<reference evidence="3" key="3">
    <citation type="submission" date="2016-10" db="EMBL/GenBank/DDBJ databases">
        <authorList>
            <person name="de Groot N.N."/>
        </authorList>
    </citation>
    <scope>NUCLEOTIDE SEQUENCE [LARGE SCALE GENOMIC DNA]</scope>
    <source>
        <strain evidence="3">DSM 16632</strain>
    </source>
</reference>
<dbReference type="EMBL" id="CP014265">
    <property type="protein sequence ID" value="AMK16376.1"/>
    <property type="molecule type" value="Genomic_DNA"/>
</dbReference>
<keyword evidence="4" id="KW-1185">Reference proteome</keyword>
<dbReference type="EMBL" id="FOTL01000015">
    <property type="protein sequence ID" value="SFL50223.1"/>
    <property type="molecule type" value="Genomic_DNA"/>
</dbReference>
<dbReference type="AlphaFoldDB" id="A0A126R2W4"/>
<evidence type="ECO:0000313" key="5">
    <source>
        <dbReference type="Proteomes" id="UP000183442"/>
    </source>
</evidence>
<dbReference type="InterPro" id="IPR032466">
    <property type="entry name" value="Metal_Hydrolase"/>
</dbReference>